<dbReference type="Proteomes" id="UP000799640">
    <property type="component" value="Unassembled WGS sequence"/>
</dbReference>
<feature type="compositionally biased region" description="Basic and acidic residues" evidence="1">
    <location>
        <begin position="66"/>
        <end position="91"/>
    </location>
</feature>
<protein>
    <submittedName>
        <fullName evidence="2">Uncharacterized protein</fullName>
    </submittedName>
</protein>
<keyword evidence="3" id="KW-1185">Reference proteome</keyword>
<evidence type="ECO:0000313" key="3">
    <source>
        <dbReference type="Proteomes" id="UP000799640"/>
    </source>
</evidence>
<organism evidence="2 3">
    <name type="scientific">Trichodelitschia bisporula</name>
    <dbReference type="NCBI Taxonomy" id="703511"/>
    <lineage>
        <taxon>Eukaryota</taxon>
        <taxon>Fungi</taxon>
        <taxon>Dikarya</taxon>
        <taxon>Ascomycota</taxon>
        <taxon>Pezizomycotina</taxon>
        <taxon>Dothideomycetes</taxon>
        <taxon>Dothideomycetes incertae sedis</taxon>
        <taxon>Phaeotrichales</taxon>
        <taxon>Phaeotrichaceae</taxon>
        <taxon>Trichodelitschia</taxon>
    </lineage>
</organism>
<dbReference type="EMBL" id="ML996699">
    <property type="protein sequence ID" value="KAF2398625.1"/>
    <property type="molecule type" value="Genomic_DNA"/>
</dbReference>
<proteinExistence type="predicted"/>
<accession>A0A6G1HSB0</accession>
<gene>
    <name evidence="2" type="ORF">EJ06DRAFT_85790</name>
</gene>
<feature type="region of interest" description="Disordered" evidence="1">
    <location>
        <begin position="51"/>
        <end position="91"/>
    </location>
</feature>
<dbReference type="AlphaFoldDB" id="A0A6G1HSB0"/>
<name>A0A6G1HSB0_9PEZI</name>
<sequence>MLEEMLVVESGVLGWRIGRRCPVFISWCLVRWRTRCDRWLRDRYASRRISHRAEHTTRPPRRRADHKADGGSRGPHDGVNDPMERRAQEPKKNAWTLLNPFGILVDTSARRALWGSHEQSRRCRHNRNYAITKHRKKGRRRQGQDVVCSAKLSRTVRNIKQVGQASCPDWPWCLLLEDRIAASLSAHQRGHYRKVTGLAVIAEEAKSCESPQCGTISRCGSMCCWGVRLRAREFHQRGPSCCGPREGLSEVHGATVVGR</sequence>
<reference evidence="2" key="1">
    <citation type="journal article" date="2020" name="Stud. Mycol.">
        <title>101 Dothideomycetes genomes: a test case for predicting lifestyles and emergence of pathogens.</title>
        <authorList>
            <person name="Haridas S."/>
            <person name="Albert R."/>
            <person name="Binder M."/>
            <person name="Bloem J."/>
            <person name="Labutti K."/>
            <person name="Salamov A."/>
            <person name="Andreopoulos B."/>
            <person name="Baker S."/>
            <person name="Barry K."/>
            <person name="Bills G."/>
            <person name="Bluhm B."/>
            <person name="Cannon C."/>
            <person name="Castanera R."/>
            <person name="Culley D."/>
            <person name="Daum C."/>
            <person name="Ezra D."/>
            <person name="Gonzalez J."/>
            <person name="Henrissat B."/>
            <person name="Kuo A."/>
            <person name="Liang C."/>
            <person name="Lipzen A."/>
            <person name="Lutzoni F."/>
            <person name="Magnuson J."/>
            <person name="Mondo S."/>
            <person name="Nolan M."/>
            <person name="Ohm R."/>
            <person name="Pangilinan J."/>
            <person name="Park H.-J."/>
            <person name="Ramirez L."/>
            <person name="Alfaro M."/>
            <person name="Sun H."/>
            <person name="Tritt A."/>
            <person name="Yoshinaga Y."/>
            <person name="Zwiers L.-H."/>
            <person name="Turgeon B."/>
            <person name="Goodwin S."/>
            <person name="Spatafora J."/>
            <person name="Crous P."/>
            <person name="Grigoriev I."/>
        </authorList>
    </citation>
    <scope>NUCLEOTIDE SEQUENCE</scope>
    <source>
        <strain evidence="2">CBS 262.69</strain>
    </source>
</reference>
<evidence type="ECO:0000256" key="1">
    <source>
        <dbReference type="SAM" id="MobiDB-lite"/>
    </source>
</evidence>
<evidence type="ECO:0000313" key="2">
    <source>
        <dbReference type="EMBL" id="KAF2398625.1"/>
    </source>
</evidence>